<protein>
    <submittedName>
        <fullName evidence="4">Polysaccharide biosynthesis protein, CapD-like</fullName>
    </submittedName>
</protein>
<dbReference type="RefSeq" id="WP_207689030.1">
    <property type="nucleotide sequence ID" value="NZ_CP061799.1"/>
</dbReference>
<dbReference type="PANTHER" id="PTHR43318">
    <property type="entry name" value="UDP-N-ACETYLGLUCOSAMINE 4,6-DEHYDRATASE"/>
    <property type="match status" value="1"/>
</dbReference>
<feature type="domain" description="Polysaccharide biosynthesis protein CapD-like" evidence="3">
    <location>
        <begin position="303"/>
        <end position="587"/>
    </location>
</feature>
<gene>
    <name evidence="4" type="ORF">dnl_56160</name>
</gene>
<dbReference type="EMBL" id="CP061799">
    <property type="protein sequence ID" value="QTA83220.1"/>
    <property type="molecule type" value="Genomic_DNA"/>
</dbReference>
<keyword evidence="2" id="KW-0812">Transmembrane</keyword>
<dbReference type="KEGG" id="dli:dnl_56160"/>
<dbReference type="PANTHER" id="PTHR43318:SF1">
    <property type="entry name" value="POLYSACCHARIDE BIOSYNTHESIS PROTEIN EPSC-RELATED"/>
    <property type="match status" value="1"/>
</dbReference>
<dbReference type="InterPro" id="IPR003869">
    <property type="entry name" value="Polysac_CapD-like"/>
</dbReference>
<reference evidence="4" key="1">
    <citation type="journal article" date="2021" name="Microb. Physiol.">
        <title>Proteogenomic Insights into the Physiology of Marine, Sulfate-Reducing, Filamentous Desulfonema limicola and Desulfonema magnum.</title>
        <authorList>
            <person name="Schnaars V."/>
            <person name="Wohlbrand L."/>
            <person name="Scheve S."/>
            <person name="Hinrichs C."/>
            <person name="Reinhardt R."/>
            <person name="Rabus R."/>
        </authorList>
    </citation>
    <scope>NUCLEOTIDE SEQUENCE</scope>
    <source>
        <strain evidence="4">5ac10</strain>
    </source>
</reference>
<evidence type="ECO:0000259" key="3">
    <source>
        <dbReference type="Pfam" id="PF02719"/>
    </source>
</evidence>
<evidence type="ECO:0000256" key="1">
    <source>
        <dbReference type="ARBA" id="ARBA00007430"/>
    </source>
</evidence>
<dbReference type="Pfam" id="PF02719">
    <property type="entry name" value="Polysacc_synt_2"/>
    <property type="match status" value="1"/>
</dbReference>
<comment type="similarity">
    <text evidence="1">Belongs to the polysaccharide synthase family.</text>
</comment>
<dbReference type="InterPro" id="IPR036291">
    <property type="entry name" value="NAD(P)-bd_dom_sf"/>
</dbReference>
<accession>A0A975GJA0</accession>
<dbReference type="InterPro" id="IPR029063">
    <property type="entry name" value="SAM-dependent_MTases_sf"/>
</dbReference>
<feature type="transmembrane region" description="Helical" evidence="2">
    <location>
        <begin position="78"/>
        <end position="98"/>
    </location>
</feature>
<organism evidence="4 5">
    <name type="scientific">Desulfonema limicola</name>
    <dbReference type="NCBI Taxonomy" id="45656"/>
    <lineage>
        <taxon>Bacteria</taxon>
        <taxon>Pseudomonadati</taxon>
        <taxon>Thermodesulfobacteriota</taxon>
        <taxon>Desulfobacteria</taxon>
        <taxon>Desulfobacterales</taxon>
        <taxon>Desulfococcaceae</taxon>
        <taxon>Desulfonema</taxon>
    </lineage>
</organism>
<proteinExistence type="inferred from homology"/>
<keyword evidence="5" id="KW-1185">Reference proteome</keyword>
<dbReference type="SUPFAM" id="SSF53335">
    <property type="entry name" value="S-adenosyl-L-methionine-dependent methyltransferases"/>
    <property type="match status" value="1"/>
</dbReference>
<dbReference type="InterPro" id="IPR051203">
    <property type="entry name" value="Polysaccharide_Synthase-Rel"/>
</dbReference>
<evidence type="ECO:0000313" key="5">
    <source>
        <dbReference type="Proteomes" id="UP000663720"/>
    </source>
</evidence>
<feature type="transmembrane region" description="Helical" evidence="2">
    <location>
        <begin position="48"/>
        <end position="66"/>
    </location>
</feature>
<evidence type="ECO:0000256" key="2">
    <source>
        <dbReference type="SAM" id="Phobius"/>
    </source>
</evidence>
<sequence>MKTKSLYTNIILIMAMDVFLIFAAWYGAHLLRFNFEIEPNFTSSIWKALPLIIIAKIAVFYFFSLYRGMWRYTSIDDLFNIIKAAVTSAVIIMVILFFTHGFKGFARSTFILDTILTIVLISSNRLSVRLYFLLFTNGSDSPKDILKNLFIPGNKKYEDIKNLLIIGAGDCGEKIFRELRDNNSLKYKVAGFIDDDIKKVGRRIHGIPIYGTIDDINKIVEKTNAHEALIAIPSATSVQMRNIVEQCKKTGVLFKTLPGMGELINGRVSVKAIRDVAYRDLLGREVIRLEENLIGRYLKDSSVLVTGAGGSIGSELCRQICRFCPDRIVLFERAETPLYEIDLELRKNFENIEIVPLLADICDLQQLRTAFKTYKPQVVFHAAAYKHVPMLEIQPWRAVQNNIIGTRNVLDVTNEYLVDRFVFVSTDKAVRPANIMGASKRVAEMLVQSQNGCSLSQTKFITVRFGNVVGSAGSVIPLFKKQIAEGGPLTVTHPEINRYFMTIPEACQLILQAGSMGSGGETYILDMGKPVKIVDMARDLIRFSGLEPDVDIKIEFTGLRPGEKLYEELITEGEGIVPTHHEKIMVLRGQYCHTKPLNGSIDEIARLGDVQDDRGIRIKLKKMVPEYMPAASEFN</sequence>
<dbReference type="CDD" id="cd05237">
    <property type="entry name" value="UDP_invert_4-6DH_SDR_e"/>
    <property type="match status" value="1"/>
</dbReference>
<keyword evidence="2" id="KW-0472">Membrane</keyword>
<evidence type="ECO:0000313" key="4">
    <source>
        <dbReference type="EMBL" id="QTA83220.1"/>
    </source>
</evidence>
<dbReference type="SUPFAM" id="SSF51735">
    <property type="entry name" value="NAD(P)-binding Rossmann-fold domains"/>
    <property type="match status" value="1"/>
</dbReference>
<dbReference type="AlphaFoldDB" id="A0A975GJA0"/>
<keyword evidence="2" id="KW-1133">Transmembrane helix</keyword>
<dbReference type="Pfam" id="PF13727">
    <property type="entry name" value="CoA_binding_3"/>
    <property type="match status" value="1"/>
</dbReference>
<feature type="transmembrane region" description="Helical" evidence="2">
    <location>
        <begin position="7"/>
        <end position="28"/>
    </location>
</feature>
<dbReference type="Proteomes" id="UP000663720">
    <property type="component" value="Chromosome"/>
</dbReference>
<dbReference type="Gene3D" id="3.40.50.720">
    <property type="entry name" value="NAD(P)-binding Rossmann-like Domain"/>
    <property type="match status" value="2"/>
</dbReference>
<name>A0A975GJA0_9BACT</name>